<dbReference type="EMBL" id="AP015035">
    <property type="protein sequence ID" value="BAT78715.1"/>
    <property type="molecule type" value="Genomic_DNA"/>
</dbReference>
<keyword evidence="2" id="KW-1185">Reference proteome</keyword>
<evidence type="ECO:0000313" key="2">
    <source>
        <dbReference type="Proteomes" id="UP000291084"/>
    </source>
</evidence>
<proteinExistence type="predicted"/>
<gene>
    <name evidence="1" type="primary">Vigan.02G143400</name>
    <name evidence="1" type="ORF">VIGAN_02143400</name>
</gene>
<evidence type="ECO:0000313" key="1">
    <source>
        <dbReference type="EMBL" id="BAT78715.1"/>
    </source>
</evidence>
<organism evidence="1 2">
    <name type="scientific">Vigna angularis var. angularis</name>
    <dbReference type="NCBI Taxonomy" id="157739"/>
    <lineage>
        <taxon>Eukaryota</taxon>
        <taxon>Viridiplantae</taxon>
        <taxon>Streptophyta</taxon>
        <taxon>Embryophyta</taxon>
        <taxon>Tracheophyta</taxon>
        <taxon>Spermatophyta</taxon>
        <taxon>Magnoliopsida</taxon>
        <taxon>eudicotyledons</taxon>
        <taxon>Gunneridae</taxon>
        <taxon>Pentapetalae</taxon>
        <taxon>rosids</taxon>
        <taxon>fabids</taxon>
        <taxon>Fabales</taxon>
        <taxon>Fabaceae</taxon>
        <taxon>Papilionoideae</taxon>
        <taxon>50 kb inversion clade</taxon>
        <taxon>NPAAA clade</taxon>
        <taxon>indigoferoid/millettioid clade</taxon>
        <taxon>Phaseoleae</taxon>
        <taxon>Vigna</taxon>
    </lineage>
</organism>
<protein>
    <submittedName>
        <fullName evidence="1">Uncharacterized protein</fullName>
    </submittedName>
</protein>
<dbReference type="Proteomes" id="UP000291084">
    <property type="component" value="Chromosome 2"/>
</dbReference>
<accession>A0A0S3RDE9</accession>
<reference evidence="1 2" key="1">
    <citation type="journal article" date="2015" name="Sci. Rep.">
        <title>The power of single molecule real-time sequencing technology in the de novo assembly of a eukaryotic genome.</title>
        <authorList>
            <person name="Sakai H."/>
            <person name="Naito K."/>
            <person name="Ogiso-Tanaka E."/>
            <person name="Takahashi Y."/>
            <person name="Iseki K."/>
            <person name="Muto C."/>
            <person name="Satou K."/>
            <person name="Teruya K."/>
            <person name="Shiroma A."/>
            <person name="Shimoji M."/>
            <person name="Hirano T."/>
            <person name="Itoh T."/>
            <person name="Kaga A."/>
            <person name="Tomooka N."/>
        </authorList>
    </citation>
    <scope>NUCLEOTIDE SEQUENCE [LARGE SCALE GENOMIC DNA]</scope>
    <source>
        <strain evidence="2">cv. Shumari</strain>
    </source>
</reference>
<sequence length="69" mass="7421">MYLRTLLTAFQCSSPGFAINLLTAPTACAMSGLVQIMTYIRLPTADAYGTRDISILSASLLGHILEDNL</sequence>
<dbReference type="AlphaFoldDB" id="A0A0S3RDE9"/>
<name>A0A0S3RDE9_PHAAN</name>